<dbReference type="EMBL" id="QRYQ01000014">
    <property type="protein sequence ID" value="RGU90936.1"/>
    <property type="molecule type" value="Genomic_DNA"/>
</dbReference>
<evidence type="ECO:0000313" key="2">
    <source>
        <dbReference type="Proteomes" id="UP000265489"/>
    </source>
</evidence>
<evidence type="ECO:0000313" key="1">
    <source>
        <dbReference type="EMBL" id="RGU90936.1"/>
    </source>
</evidence>
<proteinExistence type="predicted"/>
<reference evidence="1 2" key="1">
    <citation type="submission" date="2018-08" db="EMBL/GenBank/DDBJ databases">
        <title>A genome reference for cultivated species of the human gut microbiota.</title>
        <authorList>
            <person name="Zou Y."/>
            <person name="Xue W."/>
            <person name="Luo G."/>
        </authorList>
    </citation>
    <scope>NUCLEOTIDE SEQUENCE [LARGE SCALE GENOMIC DNA]</scope>
    <source>
        <strain evidence="1 2">AF15-20</strain>
    </source>
</reference>
<dbReference type="GeneID" id="66579795"/>
<dbReference type="Proteomes" id="UP000265489">
    <property type="component" value="Unassembled WGS sequence"/>
</dbReference>
<sequence length="128" mass="15315">MKITRFIASLYHKQHYDKYFMKKYADKPPLIYYDKKTDCYIHPQKISEYGCCEYICSELAKSGVHYSYYLGENRDHAHTISEVFLLAYNKAEIFSIHKENEVEYSRQELELIKNLINQGKIDRQNVSK</sequence>
<gene>
    <name evidence="1" type="ORF">DWW32_07790</name>
</gene>
<name>A0A395W610_9FIRM</name>
<comment type="caution">
    <text evidence="1">The sequence shown here is derived from an EMBL/GenBank/DDBJ whole genome shotgun (WGS) entry which is preliminary data.</text>
</comment>
<organism evidence="1 2">
    <name type="scientific">Holdemanella biformis</name>
    <dbReference type="NCBI Taxonomy" id="1735"/>
    <lineage>
        <taxon>Bacteria</taxon>
        <taxon>Bacillati</taxon>
        <taxon>Bacillota</taxon>
        <taxon>Erysipelotrichia</taxon>
        <taxon>Erysipelotrichales</taxon>
        <taxon>Erysipelotrichaceae</taxon>
        <taxon>Holdemanella</taxon>
    </lineage>
</organism>
<protein>
    <submittedName>
        <fullName evidence="1">Uncharacterized protein</fullName>
    </submittedName>
</protein>
<accession>A0A395W610</accession>
<dbReference type="RefSeq" id="WP_118325361.1">
    <property type="nucleotide sequence ID" value="NZ_QRYH01000013.1"/>
</dbReference>
<dbReference type="AlphaFoldDB" id="A0A395W610"/>